<proteinExistence type="predicted"/>
<evidence type="ECO:0000313" key="2">
    <source>
        <dbReference type="EMBL" id="SER98349.1"/>
    </source>
</evidence>
<evidence type="ECO:0000313" key="3">
    <source>
        <dbReference type="Proteomes" id="UP000199687"/>
    </source>
</evidence>
<accession>A0A1H9TN08</accession>
<dbReference type="InterPro" id="IPR049251">
    <property type="entry name" value="DUF6884"/>
</dbReference>
<dbReference type="Proteomes" id="UP000199687">
    <property type="component" value="Unassembled WGS sequence"/>
</dbReference>
<name>A0A1H9TN08_9BACI</name>
<dbReference type="STRING" id="531814.SAMN04487944_11475"/>
<reference evidence="2 3" key="1">
    <citation type="submission" date="2016-10" db="EMBL/GenBank/DDBJ databases">
        <authorList>
            <person name="de Groot N.N."/>
        </authorList>
    </citation>
    <scope>NUCLEOTIDE SEQUENCE [LARGE SCALE GENOMIC DNA]</scope>
    <source>
        <strain evidence="2 3">CGMCC 1.7727</strain>
    </source>
</reference>
<sequence length="149" mass="17230">MIPCGKRKIWDKYPDKGAVRAEEAYIGVLRQLTLGYAKKFIKEWVTISAKHGFLLPSDLVQENYDLTFQPNNPEVVTVNQLKYQLQEKKLDQYDHIIILTGKKYQKTMEKVFDHAKLVEFPLLGTKGIGDMQNLLKESINKNQPLHKKG</sequence>
<keyword evidence="3" id="KW-1185">Reference proteome</keyword>
<gene>
    <name evidence="2" type="ORF">SAMN04487944_11475</name>
</gene>
<organism evidence="2 3">
    <name type="scientific">Gracilibacillus ureilyticus</name>
    <dbReference type="NCBI Taxonomy" id="531814"/>
    <lineage>
        <taxon>Bacteria</taxon>
        <taxon>Bacillati</taxon>
        <taxon>Bacillota</taxon>
        <taxon>Bacilli</taxon>
        <taxon>Bacillales</taxon>
        <taxon>Bacillaceae</taxon>
        <taxon>Gracilibacillus</taxon>
    </lineage>
</organism>
<dbReference type="AlphaFoldDB" id="A0A1H9TN08"/>
<dbReference type="EMBL" id="FOGL01000014">
    <property type="protein sequence ID" value="SER98349.1"/>
    <property type="molecule type" value="Genomic_DNA"/>
</dbReference>
<protein>
    <recommendedName>
        <fullName evidence="1">DUF6884 domain-containing protein</fullName>
    </recommendedName>
</protein>
<dbReference type="Pfam" id="PF21818">
    <property type="entry name" value="DUF6884"/>
    <property type="match status" value="1"/>
</dbReference>
<feature type="domain" description="DUF6884" evidence="1">
    <location>
        <begin position="16"/>
        <end position="136"/>
    </location>
</feature>
<evidence type="ECO:0000259" key="1">
    <source>
        <dbReference type="Pfam" id="PF21818"/>
    </source>
</evidence>